<dbReference type="HOGENOM" id="CLU_732293_0_0_1"/>
<dbReference type="Gramene" id="LPERR01G02480.1">
    <property type="protein sequence ID" value="LPERR01G02480.1"/>
    <property type="gene ID" value="LPERR01G02480"/>
</dbReference>
<reference evidence="3" key="2">
    <citation type="submission" date="2013-12" db="EMBL/GenBank/DDBJ databases">
        <authorList>
            <person name="Yu Y."/>
            <person name="Lee S."/>
            <person name="de Baynast K."/>
            <person name="Wissotski M."/>
            <person name="Liu L."/>
            <person name="Talag J."/>
            <person name="Goicoechea J."/>
            <person name="Angelova A."/>
            <person name="Jetty R."/>
            <person name="Kudrna D."/>
            <person name="Golser W."/>
            <person name="Rivera L."/>
            <person name="Zhang J."/>
            <person name="Wing R."/>
        </authorList>
    </citation>
    <scope>NUCLEOTIDE SEQUENCE</scope>
</reference>
<reference evidence="2 3" key="1">
    <citation type="submission" date="2012-08" db="EMBL/GenBank/DDBJ databases">
        <title>Oryza genome evolution.</title>
        <authorList>
            <person name="Wing R.A."/>
        </authorList>
    </citation>
    <scope>NUCLEOTIDE SEQUENCE</scope>
</reference>
<evidence type="ECO:0000256" key="1">
    <source>
        <dbReference type="SAM" id="MobiDB-lite"/>
    </source>
</evidence>
<feature type="region of interest" description="Disordered" evidence="1">
    <location>
        <begin position="297"/>
        <end position="316"/>
    </location>
</feature>
<name>A0A0D9UWM1_9ORYZ</name>
<proteinExistence type="predicted"/>
<sequence length="378" mass="40045">MHQLSTTTTLAMSRHITRRFGAIHHATTIDHRPILSLIGIKSREDLVGIPTADSTPGSTIGKMGSCQGKISVADTTVLVPEKLQNPSSRAAMGVVAAASSSPGHPQEGNTNINITAMSSSQGSPRFTTMAAPSSPKIVQRASSPREGSKAAISVAASSVVCGSQISPVSPSTGNCNARRRSCRTNAEINGISVADEDSLNKAMRRTAARNLDEPLKVMEVGQSPILPTSTPTTSPLQGKSLSIRSLPEDSISSHLNLLGVSLGTSSSDIAFSVNKLKNIEVDRLKVIPRACDSHVSLKQQGSNEKKNPFIASDDEDTEHDGTLFAHLVKECSEIGLEEADLSTTISDLLVSARKSKSSKKKERKTRSLGNKSKKIVYS</sequence>
<evidence type="ECO:0000313" key="3">
    <source>
        <dbReference type="Proteomes" id="UP000032180"/>
    </source>
</evidence>
<feature type="region of interest" description="Disordered" evidence="1">
    <location>
        <begin position="352"/>
        <end position="378"/>
    </location>
</feature>
<evidence type="ECO:0000313" key="2">
    <source>
        <dbReference type="EnsemblPlants" id="LPERR01G02480.1"/>
    </source>
</evidence>
<feature type="compositionally biased region" description="Basic residues" evidence="1">
    <location>
        <begin position="353"/>
        <end position="378"/>
    </location>
</feature>
<accession>A0A0D9UWM1</accession>
<protein>
    <submittedName>
        <fullName evidence="2">Uncharacterized protein</fullName>
    </submittedName>
</protein>
<reference evidence="2" key="3">
    <citation type="submission" date="2015-04" db="UniProtKB">
        <authorList>
            <consortium name="EnsemblPlants"/>
        </authorList>
    </citation>
    <scope>IDENTIFICATION</scope>
</reference>
<dbReference type="Proteomes" id="UP000032180">
    <property type="component" value="Chromosome 1"/>
</dbReference>
<keyword evidence="3" id="KW-1185">Reference proteome</keyword>
<organism evidence="2 3">
    <name type="scientific">Leersia perrieri</name>
    <dbReference type="NCBI Taxonomy" id="77586"/>
    <lineage>
        <taxon>Eukaryota</taxon>
        <taxon>Viridiplantae</taxon>
        <taxon>Streptophyta</taxon>
        <taxon>Embryophyta</taxon>
        <taxon>Tracheophyta</taxon>
        <taxon>Spermatophyta</taxon>
        <taxon>Magnoliopsida</taxon>
        <taxon>Liliopsida</taxon>
        <taxon>Poales</taxon>
        <taxon>Poaceae</taxon>
        <taxon>BOP clade</taxon>
        <taxon>Oryzoideae</taxon>
        <taxon>Oryzeae</taxon>
        <taxon>Oryzinae</taxon>
        <taxon>Leersia</taxon>
    </lineage>
</organism>
<dbReference type="EnsemblPlants" id="LPERR01G02480.1">
    <property type="protein sequence ID" value="LPERR01G02480.1"/>
    <property type="gene ID" value="LPERR01G02480"/>
</dbReference>
<dbReference type="AlphaFoldDB" id="A0A0D9UWM1"/>